<dbReference type="OrthoDB" id="2096480at2759"/>
<proteinExistence type="predicted"/>
<dbReference type="Proteomes" id="UP000241818">
    <property type="component" value="Unassembled WGS sequence"/>
</dbReference>
<protein>
    <recommendedName>
        <fullName evidence="4">FAD-binding domain-containing protein</fullName>
    </recommendedName>
</protein>
<reference evidence="5 6" key="1">
    <citation type="journal article" date="2018" name="New Phytol.">
        <title>Comparative genomics and transcriptomics depict ericoid mycorrhizal fungi as versatile saprotrophs and plant mutualists.</title>
        <authorList>
            <person name="Martino E."/>
            <person name="Morin E."/>
            <person name="Grelet G.A."/>
            <person name="Kuo A."/>
            <person name="Kohler A."/>
            <person name="Daghino S."/>
            <person name="Barry K.W."/>
            <person name="Cichocki N."/>
            <person name="Clum A."/>
            <person name="Dockter R.B."/>
            <person name="Hainaut M."/>
            <person name="Kuo R.C."/>
            <person name="LaButti K."/>
            <person name="Lindahl B.D."/>
            <person name="Lindquist E.A."/>
            <person name="Lipzen A."/>
            <person name="Khouja H.R."/>
            <person name="Magnuson J."/>
            <person name="Murat C."/>
            <person name="Ohm R.A."/>
            <person name="Singer S.W."/>
            <person name="Spatafora J.W."/>
            <person name="Wang M."/>
            <person name="Veneault-Fourrey C."/>
            <person name="Henrissat B."/>
            <person name="Grigoriev I.V."/>
            <person name="Martin F.M."/>
            <person name="Perotto S."/>
        </authorList>
    </citation>
    <scope>NUCLEOTIDE SEQUENCE [LARGE SCALE GENOMIC DNA]</scope>
    <source>
        <strain evidence="5 6">ATCC 22711</strain>
    </source>
</reference>
<dbReference type="PANTHER" id="PTHR43004:SF21">
    <property type="entry name" value="FAD-BINDING DOMAIN-CONTAINING PROTEIN-RELATED"/>
    <property type="match status" value="1"/>
</dbReference>
<dbReference type="SUPFAM" id="SSF51905">
    <property type="entry name" value="FAD/NAD(P)-binding domain"/>
    <property type="match status" value="1"/>
</dbReference>
<dbReference type="InterPro" id="IPR002938">
    <property type="entry name" value="FAD-bd"/>
</dbReference>
<keyword evidence="3" id="KW-0560">Oxidoreductase</keyword>
<keyword evidence="1" id="KW-0285">Flavoprotein</keyword>
<dbReference type="PANTHER" id="PTHR43004">
    <property type="entry name" value="TRK SYSTEM POTASSIUM UPTAKE PROTEIN"/>
    <property type="match status" value="1"/>
</dbReference>
<dbReference type="Pfam" id="PF01494">
    <property type="entry name" value="FAD_binding_3"/>
    <property type="match status" value="1"/>
</dbReference>
<dbReference type="Gene3D" id="3.30.9.10">
    <property type="entry name" value="D-Amino Acid Oxidase, subunit A, domain 2"/>
    <property type="match status" value="1"/>
</dbReference>
<gene>
    <name evidence="5" type="ORF">M430DRAFT_97831</name>
</gene>
<dbReference type="Pfam" id="PF21274">
    <property type="entry name" value="Rng_hyd_C"/>
    <property type="match status" value="1"/>
</dbReference>
<keyword evidence="2" id="KW-0274">FAD</keyword>
<evidence type="ECO:0000256" key="2">
    <source>
        <dbReference type="ARBA" id="ARBA00022827"/>
    </source>
</evidence>
<evidence type="ECO:0000313" key="5">
    <source>
        <dbReference type="EMBL" id="PSS22717.1"/>
    </source>
</evidence>
<feature type="domain" description="FAD-binding" evidence="4">
    <location>
        <begin position="18"/>
        <end position="381"/>
    </location>
</feature>
<dbReference type="GeneID" id="36578150"/>
<dbReference type="InterPro" id="IPR050641">
    <property type="entry name" value="RIFMO-like"/>
</dbReference>
<dbReference type="Gene3D" id="3.50.50.60">
    <property type="entry name" value="FAD/NAD(P)-binding domain"/>
    <property type="match status" value="1"/>
</dbReference>
<evidence type="ECO:0000259" key="4">
    <source>
        <dbReference type="Pfam" id="PF01494"/>
    </source>
</evidence>
<keyword evidence="6" id="KW-1185">Reference proteome</keyword>
<accession>A0A2T3B7A0</accession>
<dbReference type="GO" id="GO:0071949">
    <property type="term" value="F:FAD binding"/>
    <property type="evidence" value="ECO:0007669"/>
    <property type="project" value="InterPro"/>
</dbReference>
<dbReference type="InterPro" id="IPR036188">
    <property type="entry name" value="FAD/NAD-bd_sf"/>
</dbReference>
<dbReference type="STRING" id="857342.A0A2T3B7A0"/>
<sequence length="608" mass="66904">MNGFKVTGDEEVVLPEDTVLIAGAGPVGLLLATVLSHYGVKSVLLERNMTTTRWPKMDLTNARSMEQFRRLGLADSVPSNIAAPVLISSGLHQPKAITAWNHPSVDEYREKIKRHNDGTMPLEPWQRISQATFEAWIKERCDADPLIDPLFGWKVESIEETQDRVRTYATEVATGRKRVYISKYVIGCDGASSKVRRSLEIPIEGGPTPGYVLLVHFKSTDLARLHAQGQFWHIFFTAAENGLGGAIIAQNEVDTWTTHLAMPLDADHTTIDSAEAVARVLGGMGSPYPVHIDEILVRSTFRPYLAIARKYGSASGRIFLAGDACHQNIPTGGYGMNMGLGDAFDLGWKLAATINGFGGPGLLDSYEQERRPVAVKLVERSGVHMKVHTANAELLQPNPAAVDHDTEEGRALRQRIHDHYQANDGENRDIGAEMGYRYESVIINPEQQGKEPEWTPSRYIPTTWPGGRAPHVFLNDGSAIFDHYGSGYTLVEFSDGRADLGASFIVTEAQALKVPLKHLKLVNEDHARKIWERPLVLVRPDGHVSWRGENIDQATARRVVEVATGHRKAGGDVVQGSGGLPNGGFSATIGTTVQEKEFELARMGDFQR</sequence>
<dbReference type="InParanoid" id="A0A2T3B7A0"/>
<evidence type="ECO:0000256" key="3">
    <source>
        <dbReference type="ARBA" id="ARBA00023002"/>
    </source>
</evidence>
<dbReference type="GO" id="GO:0016709">
    <property type="term" value="F:oxidoreductase activity, acting on paired donors, with incorporation or reduction of molecular oxygen, NAD(P)H as one donor, and incorporation of one atom of oxygen"/>
    <property type="evidence" value="ECO:0007669"/>
    <property type="project" value="UniProtKB-ARBA"/>
</dbReference>
<dbReference type="Gene3D" id="3.40.30.120">
    <property type="match status" value="1"/>
</dbReference>
<dbReference type="RefSeq" id="XP_024722763.1">
    <property type="nucleotide sequence ID" value="XM_024870069.1"/>
</dbReference>
<name>A0A2T3B7A0_AMORE</name>
<organism evidence="5 6">
    <name type="scientific">Amorphotheca resinae ATCC 22711</name>
    <dbReference type="NCBI Taxonomy" id="857342"/>
    <lineage>
        <taxon>Eukaryota</taxon>
        <taxon>Fungi</taxon>
        <taxon>Dikarya</taxon>
        <taxon>Ascomycota</taxon>
        <taxon>Pezizomycotina</taxon>
        <taxon>Leotiomycetes</taxon>
        <taxon>Helotiales</taxon>
        <taxon>Amorphothecaceae</taxon>
        <taxon>Amorphotheca</taxon>
    </lineage>
</organism>
<evidence type="ECO:0000313" key="6">
    <source>
        <dbReference type="Proteomes" id="UP000241818"/>
    </source>
</evidence>
<evidence type="ECO:0000256" key="1">
    <source>
        <dbReference type="ARBA" id="ARBA00022630"/>
    </source>
</evidence>
<dbReference type="PRINTS" id="PR00420">
    <property type="entry name" value="RNGMNOXGNASE"/>
</dbReference>
<dbReference type="EMBL" id="KZ679008">
    <property type="protein sequence ID" value="PSS22717.1"/>
    <property type="molecule type" value="Genomic_DNA"/>
</dbReference>
<dbReference type="AlphaFoldDB" id="A0A2T3B7A0"/>